<dbReference type="GO" id="GO:0030247">
    <property type="term" value="F:polysaccharide binding"/>
    <property type="evidence" value="ECO:0007669"/>
    <property type="project" value="InterPro"/>
</dbReference>
<evidence type="ECO:0000256" key="7">
    <source>
        <dbReference type="ARBA" id="ARBA00022723"/>
    </source>
</evidence>
<dbReference type="InterPro" id="IPR025287">
    <property type="entry name" value="WAK_GUB"/>
</dbReference>
<keyword evidence="13 16" id="KW-0472">Membrane</keyword>
<dbReference type="EMBL" id="JARYMX010000005">
    <property type="protein sequence ID" value="KAJ9549717.1"/>
    <property type="molecule type" value="Genomic_DNA"/>
</dbReference>
<comment type="catalytic activity">
    <reaction evidence="1">
        <text>S-ubiquitinyl-[E2 ubiquitin-conjugating enzyme]-L-cysteine + [acceptor protein]-L-lysine = [E2 ubiquitin-conjugating enzyme]-L-cysteine + N(6)-ubiquitinyl-[acceptor protein]-L-lysine.</text>
        <dbReference type="EC" id="2.3.2.27"/>
    </reaction>
</comment>
<keyword evidence="20" id="KW-1185">Reference proteome</keyword>
<dbReference type="GO" id="GO:0061630">
    <property type="term" value="F:ubiquitin protein ligase activity"/>
    <property type="evidence" value="ECO:0007669"/>
    <property type="project" value="UniProtKB-EC"/>
</dbReference>
<reference evidence="19" key="1">
    <citation type="submission" date="2023-03" db="EMBL/GenBank/DDBJ databases">
        <title>Chromosome-scale reference genome and RAD-based genetic map of yellow starthistle (Centaurea solstitialis) reveal putative structural variation and QTLs associated with invader traits.</title>
        <authorList>
            <person name="Reatini B."/>
            <person name="Cang F.A."/>
            <person name="Jiang Q."/>
            <person name="Mckibben M.T.W."/>
            <person name="Barker M.S."/>
            <person name="Rieseberg L.H."/>
            <person name="Dlugosch K.M."/>
        </authorList>
    </citation>
    <scope>NUCLEOTIDE SEQUENCE</scope>
    <source>
        <strain evidence="19">CAN-66</strain>
        <tissue evidence="19">Leaf</tissue>
    </source>
</reference>
<evidence type="ECO:0000256" key="14">
    <source>
        <dbReference type="ARBA" id="ARBA00024209"/>
    </source>
</evidence>
<feature type="signal peptide" evidence="17">
    <location>
        <begin position="1"/>
        <end position="24"/>
    </location>
</feature>
<accession>A0AA38TE56</accession>
<dbReference type="PANTHER" id="PTHR46279">
    <property type="entry name" value="RING/U-BOX SUPERFAMILY PROTEIN"/>
    <property type="match status" value="1"/>
</dbReference>
<evidence type="ECO:0000256" key="3">
    <source>
        <dbReference type="ARBA" id="ARBA00004906"/>
    </source>
</evidence>
<feature type="compositionally biased region" description="Pro residues" evidence="15">
    <location>
        <begin position="375"/>
        <end position="530"/>
    </location>
</feature>
<comment type="subcellular location">
    <subcellularLocation>
        <location evidence="2">Membrane</location>
        <topology evidence="2">Single-pass membrane protein</topology>
    </subcellularLocation>
</comment>
<keyword evidence="6 16" id="KW-0812">Transmembrane</keyword>
<evidence type="ECO:0000256" key="13">
    <source>
        <dbReference type="ARBA" id="ARBA00023136"/>
    </source>
</evidence>
<feature type="compositionally biased region" description="Basic residues" evidence="15">
    <location>
        <begin position="354"/>
        <end position="369"/>
    </location>
</feature>
<keyword evidence="11" id="KW-0862">Zinc</keyword>
<dbReference type="InterPro" id="IPR046948">
    <property type="entry name" value="ATL20-22-like"/>
</dbReference>
<feature type="transmembrane region" description="Helical" evidence="16">
    <location>
        <begin position="188"/>
        <end position="210"/>
    </location>
</feature>
<evidence type="ECO:0000259" key="18">
    <source>
        <dbReference type="Pfam" id="PF13947"/>
    </source>
</evidence>
<feature type="domain" description="Wall-associated receptor kinase galacturonan-binding" evidence="18">
    <location>
        <begin position="27"/>
        <end position="92"/>
    </location>
</feature>
<keyword evidence="8 17" id="KW-0732">Signal</keyword>
<gene>
    <name evidence="19" type="ORF">OSB04_022260</name>
</gene>
<dbReference type="Proteomes" id="UP001172457">
    <property type="component" value="Chromosome 5"/>
</dbReference>
<proteinExistence type="inferred from homology"/>
<feature type="compositionally biased region" description="Low complexity" evidence="15">
    <location>
        <begin position="339"/>
        <end position="348"/>
    </location>
</feature>
<evidence type="ECO:0000256" key="4">
    <source>
        <dbReference type="ARBA" id="ARBA00012483"/>
    </source>
</evidence>
<evidence type="ECO:0000256" key="9">
    <source>
        <dbReference type="ARBA" id="ARBA00022771"/>
    </source>
</evidence>
<dbReference type="GO" id="GO:0016020">
    <property type="term" value="C:membrane"/>
    <property type="evidence" value="ECO:0007669"/>
    <property type="project" value="UniProtKB-SubCell"/>
</dbReference>
<evidence type="ECO:0000256" key="5">
    <source>
        <dbReference type="ARBA" id="ARBA00022679"/>
    </source>
</evidence>
<dbReference type="PANTHER" id="PTHR46279:SF20">
    <property type="entry name" value="ZINC FINGER, RING_FYVE_PHD-TYPE-RELATED"/>
    <property type="match status" value="1"/>
</dbReference>
<evidence type="ECO:0000256" key="6">
    <source>
        <dbReference type="ARBA" id="ARBA00022692"/>
    </source>
</evidence>
<feature type="compositionally biased region" description="Basic residues" evidence="15">
    <location>
        <begin position="308"/>
        <end position="318"/>
    </location>
</feature>
<protein>
    <recommendedName>
        <fullName evidence="4">RING-type E3 ubiquitin transferase</fullName>
        <ecNumber evidence="4">2.3.2.27</ecNumber>
    </recommendedName>
</protein>
<keyword evidence="10" id="KW-0833">Ubl conjugation pathway</keyword>
<keyword evidence="7" id="KW-0479">Metal-binding</keyword>
<evidence type="ECO:0000256" key="2">
    <source>
        <dbReference type="ARBA" id="ARBA00004167"/>
    </source>
</evidence>
<organism evidence="19 20">
    <name type="scientific">Centaurea solstitialis</name>
    <name type="common">yellow star-thistle</name>
    <dbReference type="NCBI Taxonomy" id="347529"/>
    <lineage>
        <taxon>Eukaryota</taxon>
        <taxon>Viridiplantae</taxon>
        <taxon>Streptophyta</taxon>
        <taxon>Embryophyta</taxon>
        <taxon>Tracheophyta</taxon>
        <taxon>Spermatophyta</taxon>
        <taxon>Magnoliopsida</taxon>
        <taxon>eudicotyledons</taxon>
        <taxon>Gunneridae</taxon>
        <taxon>Pentapetalae</taxon>
        <taxon>asterids</taxon>
        <taxon>campanulids</taxon>
        <taxon>Asterales</taxon>
        <taxon>Asteraceae</taxon>
        <taxon>Carduoideae</taxon>
        <taxon>Cardueae</taxon>
        <taxon>Centaureinae</taxon>
        <taxon>Centaurea</taxon>
    </lineage>
</organism>
<comment type="similarity">
    <text evidence="14">Belongs to the RING-type zinc finger family. ATL subfamily.</text>
</comment>
<comment type="pathway">
    <text evidence="3">Protein modification; protein ubiquitination.</text>
</comment>
<keyword evidence="12 16" id="KW-1133">Transmembrane helix</keyword>
<evidence type="ECO:0000256" key="12">
    <source>
        <dbReference type="ARBA" id="ARBA00022989"/>
    </source>
</evidence>
<dbReference type="GO" id="GO:0008270">
    <property type="term" value="F:zinc ion binding"/>
    <property type="evidence" value="ECO:0007669"/>
    <property type="project" value="UniProtKB-KW"/>
</dbReference>
<comment type="caution">
    <text evidence="19">The sequence shown here is derived from an EMBL/GenBank/DDBJ whole genome shotgun (WGS) entry which is preliminary data.</text>
</comment>
<sequence length="542" mass="60061">MEKKITLPIFFFYLLLLSISISGADDCRPASCTAAGPPVRFPFRLRGRQPSRCGFPGFDLSCNNQNRTILHLTPSRSYIVNRISYTSQTIFINPEFCQPKRIREFSLTGTPFDFSSVRSYTFYNCSLQKSDYTFPTVPLPCLGSENYSVIAVRSGWSCENEGRMCGQKSDGETICLGSSHGVQSNIRFGLSIGIGVSMLICIIGVICYTATKARDFNRSRHQNLDIFAITISPRPRSSGGLDPPTIESYTKTVLGASRRLPKDDDTCPICLSDYEPRDALRTIPEFFQFSFSIFIFNCRPLLGSGHRHRRACRHRRPRPLPLPPPATSRRRSPPPAPPLAATAVTLPSSPSSRRDHRHRHRRLNHRRDHHLTTAPPSPPPSSPPPPLPPSPSLPRPPRPPPSPPRPPSSPPRPPRPLPSPPSPPRPPPSPPRPPRPPPLPPWPPPSPPRPPPSPLRPPSSPPRPPRPPPSPPSPPRLPPSSPRPPPSPPSPPRPPPSPSRPPRPPPRPPRPPPLPSRPPRPPPPSSPPPLQYLEKWKMENEK</sequence>
<dbReference type="Pfam" id="PF13947">
    <property type="entry name" value="GUB_WAK_bind"/>
    <property type="match status" value="1"/>
</dbReference>
<dbReference type="EC" id="2.3.2.27" evidence="4"/>
<keyword evidence="5" id="KW-0808">Transferase</keyword>
<evidence type="ECO:0000256" key="15">
    <source>
        <dbReference type="SAM" id="MobiDB-lite"/>
    </source>
</evidence>
<evidence type="ECO:0000313" key="20">
    <source>
        <dbReference type="Proteomes" id="UP001172457"/>
    </source>
</evidence>
<feature type="chain" id="PRO_5041229770" description="RING-type E3 ubiquitin transferase" evidence="17">
    <location>
        <begin position="25"/>
        <end position="542"/>
    </location>
</feature>
<keyword evidence="9" id="KW-0863">Zinc-finger</keyword>
<name>A0AA38TE56_9ASTR</name>
<evidence type="ECO:0000256" key="16">
    <source>
        <dbReference type="SAM" id="Phobius"/>
    </source>
</evidence>
<feature type="region of interest" description="Disordered" evidence="15">
    <location>
        <begin position="308"/>
        <end position="542"/>
    </location>
</feature>
<evidence type="ECO:0000256" key="8">
    <source>
        <dbReference type="ARBA" id="ARBA00022729"/>
    </source>
</evidence>
<dbReference type="AlphaFoldDB" id="A0AA38TE56"/>
<evidence type="ECO:0000313" key="19">
    <source>
        <dbReference type="EMBL" id="KAJ9549717.1"/>
    </source>
</evidence>
<evidence type="ECO:0000256" key="17">
    <source>
        <dbReference type="SAM" id="SignalP"/>
    </source>
</evidence>
<evidence type="ECO:0000256" key="1">
    <source>
        <dbReference type="ARBA" id="ARBA00000900"/>
    </source>
</evidence>
<evidence type="ECO:0000256" key="10">
    <source>
        <dbReference type="ARBA" id="ARBA00022786"/>
    </source>
</evidence>
<evidence type="ECO:0000256" key="11">
    <source>
        <dbReference type="ARBA" id="ARBA00022833"/>
    </source>
</evidence>